<dbReference type="PANTHER" id="PTHR43157">
    <property type="entry name" value="PHOSPHATIDYLINOSITOL-GLYCAN BIOSYNTHESIS CLASS F PROTEIN-RELATED"/>
    <property type="match status" value="1"/>
</dbReference>
<sequence length="302" mass="32981">MDFNLKNVPSQKGRIAIVTGANNGIGFETTLAMAKHGFKTIMACRNIAKAEKAKTEILSKVPAADLDILQLDLSNLESVKTFAKNFKSKYPQLNVLINNAGVLVYSGKKNKVGVELQFATNHLGHFLLTNLLIGLMPDSSASRIVALSSLAHKAAKIHFDDLNCEKTDDPDAPYGQSKLANLMFVDELNRRLKRAGKKTVALAVHPGGSDSGLFDEMSKVKYYTFKILSPFILNSNASAAKPSLFAALSSDIKGGEYLGPQGFNEFKGKVGFAKRSDYSKREDVAKKLWQLSEEMTGQSFLI</sequence>
<dbReference type="EMBL" id="JAABOO010000004">
    <property type="protein sequence ID" value="NER15392.1"/>
    <property type="molecule type" value="Genomic_DNA"/>
</dbReference>
<dbReference type="Pfam" id="PF00106">
    <property type="entry name" value="adh_short"/>
    <property type="match status" value="1"/>
</dbReference>
<organism evidence="2 3">
    <name type="scientific">Leptobacterium flavescens</name>
    <dbReference type="NCBI Taxonomy" id="472055"/>
    <lineage>
        <taxon>Bacteria</taxon>
        <taxon>Pseudomonadati</taxon>
        <taxon>Bacteroidota</taxon>
        <taxon>Flavobacteriia</taxon>
        <taxon>Flavobacteriales</taxon>
        <taxon>Flavobacteriaceae</taxon>
        <taxon>Leptobacterium</taxon>
    </lineage>
</organism>
<dbReference type="NCBIfam" id="NF004846">
    <property type="entry name" value="PRK06197.1"/>
    <property type="match status" value="1"/>
</dbReference>
<evidence type="ECO:0000256" key="1">
    <source>
        <dbReference type="ARBA" id="ARBA00023002"/>
    </source>
</evidence>
<dbReference type="PRINTS" id="PR00081">
    <property type="entry name" value="GDHRDH"/>
</dbReference>
<dbReference type="AlphaFoldDB" id="A0A6P0US87"/>
<keyword evidence="3" id="KW-1185">Reference proteome</keyword>
<dbReference type="CDD" id="cd05327">
    <property type="entry name" value="retinol-DH_like_SDR_c_like"/>
    <property type="match status" value="1"/>
</dbReference>
<dbReference type="InterPro" id="IPR036291">
    <property type="entry name" value="NAD(P)-bd_dom_sf"/>
</dbReference>
<dbReference type="InterPro" id="IPR002347">
    <property type="entry name" value="SDR_fam"/>
</dbReference>
<evidence type="ECO:0000313" key="3">
    <source>
        <dbReference type="Proteomes" id="UP000468581"/>
    </source>
</evidence>
<dbReference type="GO" id="GO:0016491">
    <property type="term" value="F:oxidoreductase activity"/>
    <property type="evidence" value="ECO:0007669"/>
    <property type="project" value="UniProtKB-KW"/>
</dbReference>
<comment type="caution">
    <text evidence="2">The sequence shown here is derived from an EMBL/GenBank/DDBJ whole genome shotgun (WGS) entry which is preliminary data.</text>
</comment>
<dbReference type="RefSeq" id="WP_163608670.1">
    <property type="nucleotide sequence ID" value="NZ_JAABOO010000004.1"/>
</dbReference>
<dbReference type="Gene3D" id="3.40.50.720">
    <property type="entry name" value="NAD(P)-binding Rossmann-like Domain"/>
    <property type="match status" value="1"/>
</dbReference>
<evidence type="ECO:0000313" key="2">
    <source>
        <dbReference type="EMBL" id="NER15392.1"/>
    </source>
</evidence>
<proteinExistence type="predicted"/>
<dbReference type="SUPFAM" id="SSF51735">
    <property type="entry name" value="NAD(P)-binding Rossmann-fold domains"/>
    <property type="match status" value="1"/>
</dbReference>
<dbReference type="PANTHER" id="PTHR43157:SF31">
    <property type="entry name" value="PHOSPHATIDYLINOSITOL-GLYCAN BIOSYNTHESIS CLASS F PROTEIN"/>
    <property type="match status" value="1"/>
</dbReference>
<keyword evidence="1" id="KW-0560">Oxidoreductase</keyword>
<dbReference type="Proteomes" id="UP000468581">
    <property type="component" value="Unassembled WGS sequence"/>
</dbReference>
<gene>
    <name evidence="2" type="ORF">GWK08_18195</name>
</gene>
<name>A0A6P0US87_9FLAO</name>
<reference evidence="2 3" key="1">
    <citation type="submission" date="2020-01" db="EMBL/GenBank/DDBJ databases">
        <title>Leptobacterium flavescens.</title>
        <authorList>
            <person name="Wang G."/>
        </authorList>
    </citation>
    <scope>NUCLEOTIDE SEQUENCE [LARGE SCALE GENOMIC DNA]</scope>
    <source>
        <strain evidence="2 3">KCTC 22160</strain>
    </source>
</reference>
<accession>A0A6P0US87</accession>
<protein>
    <submittedName>
        <fullName evidence="2">SDR family NAD(P)-dependent oxidoreductase</fullName>
    </submittedName>
</protein>